<sequence length="564" mass="58108">MVTVAFDPNRHVSVSSGSFSVDVNELCATHTLVTYEENLSIGPARLALNAALAEADLASIFAPETAAGLIGAISAALSALDALQSSVDDLRWKMQDAALTYADANAAASLWEAVPGSPLGAQLSWRSLGAFALSPGGALATGGVAFYHGFQDASASAGVPWLPTVLMPGFAVLAAEKDLCDTVIDGITFARHGDAESGALFQRDLGRFALDVNSSPVYRGVAGALSGLGVSQDLNSTSTQSASGMAALAAPFLAYLGLVDFRWGHGVSCGVIVRGTDGDARIRPNGLGSLMPSRVLDARTQSALAAMPDAAPDTHYEGVATSADTIEHIVDMHGGDADNGEIAIEEHVTVGEDGTTTRSWTVDIRGTQSFAIGQSGPQDMTTNLQGVAGMASDQLDAIMEAMEAAGIPPEEAVEFAGHSQGGIMAAQLAADPAVRARYNVVSVVTAGSPTATVAPSDVPVLSYENSGDIVPGLDGNATRGDNVTTVRFHDYEAAAHPEDPVPSSHSAPLYVDEIRSTLDAARASSDPGLSALAAAEARRTQALGLTQDTQTTIHHYQTRRITQG</sequence>
<comment type="caution">
    <text evidence="1">The sequence shown here is derived from an EMBL/GenBank/DDBJ whole genome shotgun (WGS) entry which is preliminary data.</text>
</comment>
<dbReference type="Proteomes" id="UP000054686">
    <property type="component" value="Unassembled WGS sequence"/>
</dbReference>
<dbReference type="EMBL" id="LLVT01000001">
    <property type="protein sequence ID" value="KSW13192.1"/>
    <property type="molecule type" value="Genomic_DNA"/>
</dbReference>
<gene>
    <name evidence="1" type="ORF">APY09_02220</name>
</gene>
<evidence type="ECO:0008006" key="3">
    <source>
        <dbReference type="Google" id="ProtNLM"/>
    </source>
</evidence>
<dbReference type="SUPFAM" id="SSF53474">
    <property type="entry name" value="alpha/beta-Hydrolases"/>
    <property type="match status" value="1"/>
</dbReference>
<dbReference type="OrthoDB" id="5095936at2"/>
<dbReference type="AlphaFoldDB" id="A0A0V8RYW0"/>
<dbReference type="Gene3D" id="3.40.50.1820">
    <property type="entry name" value="alpha/beta hydrolase"/>
    <property type="match status" value="1"/>
</dbReference>
<reference evidence="1 2" key="1">
    <citation type="submission" date="2015-10" db="EMBL/GenBank/DDBJ databases">
        <title>Draft Genome of Actinomyces odontolyticus subsp. actinosynbacter strain XH001.</title>
        <authorList>
            <person name="Mclean J.S."/>
            <person name="He X."/>
        </authorList>
    </citation>
    <scope>NUCLEOTIDE SEQUENCE [LARGE SCALE GENOMIC DNA]</scope>
    <source>
        <strain evidence="1 2">XH001</strain>
    </source>
</reference>
<evidence type="ECO:0000313" key="1">
    <source>
        <dbReference type="EMBL" id="KSW13192.1"/>
    </source>
</evidence>
<name>A0A0V8RYW0_9ACTO</name>
<organism evidence="1 2">
    <name type="scientific">Schaalia odontolytica</name>
    <dbReference type="NCBI Taxonomy" id="1660"/>
    <lineage>
        <taxon>Bacteria</taxon>
        <taxon>Bacillati</taxon>
        <taxon>Actinomycetota</taxon>
        <taxon>Actinomycetes</taxon>
        <taxon>Actinomycetales</taxon>
        <taxon>Actinomycetaceae</taxon>
        <taxon>Schaalia</taxon>
    </lineage>
</organism>
<accession>A0A0V8RYW0</accession>
<evidence type="ECO:0000313" key="2">
    <source>
        <dbReference type="Proteomes" id="UP000054686"/>
    </source>
</evidence>
<dbReference type="InterPro" id="IPR029058">
    <property type="entry name" value="AB_hydrolase_fold"/>
</dbReference>
<proteinExistence type="predicted"/>
<protein>
    <recommendedName>
        <fullName evidence="3">Alpha/beta hydrolase</fullName>
    </recommendedName>
</protein>
<dbReference type="RefSeq" id="WP_060565962.1">
    <property type="nucleotide sequence ID" value="NZ_CP040006.1"/>
</dbReference>